<comment type="caution">
    <text evidence="3">The sequence shown here is derived from an EMBL/GenBank/DDBJ whole genome shotgun (WGS) entry which is preliminary data.</text>
</comment>
<accession>A0A815J686</accession>
<proteinExistence type="predicted"/>
<dbReference type="InterPro" id="IPR001480">
    <property type="entry name" value="Bulb-type_lectin_dom"/>
</dbReference>
<feature type="region of interest" description="Disordered" evidence="1">
    <location>
        <begin position="1"/>
        <end position="26"/>
    </location>
</feature>
<sequence length="155" mass="16777">MISIQINTESTTTSSTTTTSVTTSTPPSSLCANTTSSAFLYKNQFIYSPTSQTYAAGMLNNQFGVYKAYGYQNVTATAIWNAKQKPTTYEAYFVAQGDRNLVVYAASVGTVLWSANTASRVYGEPFCLNMLDTGILMYVDGSGSTIWQTNIEPNG</sequence>
<dbReference type="EMBL" id="CAJNOJ010000296">
    <property type="protein sequence ID" value="CAF1378124.1"/>
    <property type="molecule type" value="Genomic_DNA"/>
</dbReference>
<dbReference type="OrthoDB" id="10046261at2759"/>
<dbReference type="InterPro" id="IPR036426">
    <property type="entry name" value="Bulb-type_lectin_dom_sf"/>
</dbReference>
<evidence type="ECO:0000256" key="1">
    <source>
        <dbReference type="SAM" id="MobiDB-lite"/>
    </source>
</evidence>
<feature type="compositionally biased region" description="Low complexity" evidence="1">
    <location>
        <begin position="8"/>
        <end position="26"/>
    </location>
</feature>
<name>A0A815J686_ADIRI</name>
<gene>
    <name evidence="3" type="ORF">EDS130_LOCUS34765</name>
    <name evidence="4" type="ORF">XAT740_LOCUS41198</name>
</gene>
<dbReference type="SUPFAM" id="SSF51110">
    <property type="entry name" value="alpha-D-mannose-specific plant lectins"/>
    <property type="match status" value="1"/>
</dbReference>
<dbReference type="Proteomes" id="UP000663852">
    <property type="component" value="Unassembled WGS sequence"/>
</dbReference>
<evidence type="ECO:0000313" key="5">
    <source>
        <dbReference type="Proteomes" id="UP000663828"/>
    </source>
</evidence>
<dbReference type="EMBL" id="CAJNOR010004786">
    <property type="protein sequence ID" value="CAF1527248.1"/>
    <property type="molecule type" value="Genomic_DNA"/>
</dbReference>
<dbReference type="SMART" id="SM00108">
    <property type="entry name" value="B_lectin"/>
    <property type="match status" value="1"/>
</dbReference>
<dbReference type="Gene3D" id="2.90.10.10">
    <property type="entry name" value="Bulb-type lectin domain"/>
    <property type="match status" value="1"/>
</dbReference>
<evidence type="ECO:0000259" key="2">
    <source>
        <dbReference type="PROSITE" id="PS50927"/>
    </source>
</evidence>
<protein>
    <recommendedName>
        <fullName evidence="2">Bulb-type lectin domain-containing protein</fullName>
    </recommendedName>
</protein>
<dbReference type="Proteomes" id="UP000663828">
    <property type="component" value="Unassembled WGS sequence"/>
</dbReference>
<evidence type="ECO:0000313" key="6">
    <source>
        <dbReference type="Proteomes" id="UP000663852"/>
    </source>
</evidence>
<reference evidence="3" key="1">
    <citation type="submission" date="2021-02" db="EMBL/GenBank/DDBJ databases">
        <authorList>
            <person name="Nowell W R."/>
        </authorList>
    </citation>
    <scope>NUCLEOTIDE SEQUENCE</scope>
</reference>
<organism evidence="3 6">
    <name type="scientific">Adineta ricciae</name>
    <name type="common">Rotifer</name>
    <dbReference type="NCBI Taxonomy" id="249248"/>
    <lineage>
        <taxon>Eukaryota</taxon>
        <taxon>Metazoa</taxon>
        <taxon>Spiralia</taxon>
        <taxon>Gnathifera</taxon>
        <taxon>Rotifera</taxon>
        <taxon>Eurotatoria</taxon>
        <taxon>Bdelloidea</taxon>
        <taxon>Adinetida</taxon>
        <taxon>Adinetidae</taxon>
        <taxon>Adineta</taxon>
    </lineage>
</organism>
<feature type="domain" description="Bulb-type lectin" evidence="2">
    <location>
        <begin position="71"/>
        <end position="155"/>
    </location>
</feature>
<keyword evidence="5" id="KW-1185">Reference proteome</keyword>
<dbReference type="PROSITE" id="PS50927">
    <property type="entry name" value="BULB_LECTIN"/>
    <property type="match status" value="1"/>
</dbReference>
<evidence type="ECO:0000313" key="3">
    <source>
        <dbReference type="EMBL" id="CAF1378124.1"/>
    </source>
</evidence>
<evidence type="ECO:0000313" key="4">
    <source>
        <dbReference type="EMBL" id="CAF1527248.1"/>
    </source>
</evidence>
<dbReference type="AlphaFoldDB" id="A0A815J686"/>